<evidence type="ECO:0000313" key="1">
    <source>
        <dbReference type="EMBL" id="MDA0181055.1"/>
    </source>
</evidence>
<proteinExistence type="predicted"/>
<accession>A0A9X3SB77</accession>
<keyword evidence="2" id="KW-1185">Reference proteome</keyword>
<keyword evidence="1" id="KW-0378">Hydrolase</keyword>
<dbReference type="EMBL" id="JAPDDP010000018">
    <property type="protein sequence ID" value="MDA0181055.1"/>
    <property type="molecule type" value="Genomic_DNA"/>
</dbReference>
<sequence>MHPRAILFDALGTLIGFEPPAPHLQAELRARGHAVSAETAEVAIRAEIAYYRAHLDEGRDAASLHDLRVRCAGAMEPALPGIPRAVILDALLAALRFFAYPDSAPALLALRERGIRLVVVSNWDFSLHERLAETGLTPLLDGALASAEVGVAKPDPAIFTAALEVAGVAPEQAWHVGDTPAADVEGARGAGLTPIYIARGGAPLDGVRTVRTLLELIPLAAP</sequence>
<dbReference type="PRINTS" id="PR00413">
    <property type="entry name" value="HADHALOGNASE"/>
</dbReference>
<dbReference type="Gene3D" id="3.40.50.1000">
    <property type="entry name" value="HAD superfamily/HAD-like"/>
    <property type="match status" value="1"/>
</dbReference>
<dbReference type="PANTHER" id="PTHR46191">
    <property type="match status" value="1"/>
</dbReference>
<dbReference type="InterPro" id="IPR023214">
    <property type="entry name" value="HAD_sf"/>
</dbReference>
<gene>
    <name evidence="1" type="ORF">OJ997_12175</name>
</gene>
<reference evidence="1" key="1">
    <citation type="submission" date="2022-10" db="EMBL/GenBank/DDBJ databases">
        <title>The WGS of Solirubrobacter phytolaccae KCTC 29190.</title>
        <authorList>
            <person name="Jiang Z."/>
        </authorList>
    </citation>
    <scope>NUCLEOTIDE SEQUENCE</scope>
    <source>
        <strain evidence="1">KCTC 29190</strain>
    </source>
</reference>
<dbReference type="RefSeq" id="WP_270025366.1">
    <property type="nucleotide sequence ID" value="NZ_JAPDDP010000018.1"/>
</dbReference>
<dbReference type="Pfam" id="PF00702">
    <property type="entry name" value="Hydrolase"/>
    <property type="match status" value="1"/>
</dbReference>
<protein>
    <submittedName>
        <fullName evidence="1">HAD-IA family hydrolase</fullName>
    </submittedName>
</protein>
<organism evidence="1 2">
    <name type="scientific">Solirubrobacter phytolaccae</name>
    <dbReference type="NCBI Taxonomy" id="1404360"/>
    <lineage>
        <taxon>Bacteria</taxon>
        <taxon>Bacillati</taxon>
        <taxon>Actinomycetota</taxon>
        <taxon>Thermoleophilia</taxon>
        <taxon>Solirubrobacterales</taxon>
        <taxon>Solirubrobacteraceae</taxon>
        <taxon>Solirubrobacter</taxon>
    </lineage>
</organism>
<comment type="caution">
    <text evidence="1">The sequence shown here is derived from an EMBL/GenBank/DDBJ whole genome shotgun (WGS) entry which is preliminary data.</text>
</comment>
<dbReference type="GO" id="GO:0016787">
    <property type="term" value="F:hydrolase activity"/>
    <property type="evidence" value="ECO:0007669"/>
    <property type="project" value="UniProtKB-KW"/>
</dbReference>
<dbReference type="SFLD" id="SFLDS00003">
    <property type="entry name" value="Haloacid_Dehalogenase"/>
    <property type="match status" value="1"/>
</dbReference>
<dbReference type="SUPFAM" id="SSF56784">
    <property type="entry name" value="HAD-like"/>
    <property type="match status" value="1"/>
</dbReference>
<evidence type="ECO:0000313" key="2">
    <source>
        <dbReference type="Proteomes" id="UP001147653"/>
    </source>
</evidence>
<dbReference type="Gene3D" id="1.10.150.240">
    <property type="entry name" value="Putative phosphatase, domain 2"/>
    <property type="match status" value="1"/>
</dbReference>
<dbReference type="NCBIfam" id="TIGR01549">
    <property type="entry name" value="HAD-SF-IA-v1"/>
    <property type="match status" value="1"/>
</dbReference>
<dbReference type="PANTHER" id="PTHR46191:SF2">
    <property type="entry name" value="HALOACID DEHALOGENASE-LIKE HYDROLASE DOMAIN-CONTAINING PROTEIN 3"/>
    <property type="match status" value="1"/>
</dbReference>
<dbReference type="AlphaFoldDB" id="A0A9X3SB77"/>
<dbReference type="Proteomes" id="UP001147653">
    <property type="component" value="Unassembled WGS sequence"/>
</dbReference>
<dbReference type="InterPro" id="IPR006439">
    <property type="entry name" value="HAD-SF_hydro_IA"/>
</dbReference>
<dbReference type="InterPro" id="IPR036412">
    <property type="entry name" value="HAD-like_sf"/>
</dbReference>
<dbReference type="InterPro" id="IPR051828">
    <property type="entry name" value="HAD-like_hydrolase_domain"/>
</dbReference>
<name>A0A9X3SB77_9ACTN</name>
<dbReference type="SFLD" id="SFLDG01129">
    <property type="entry name" value="C1.5:_HAD__Beta-PGM__Phosphata"/>
    <property type="match status" value="1"/>
</dbReference>
<dbReference type="InterPro" id="IPR023198">
    <property type="entry name" value="PGP-like_dom2"/>
</dbReference>